<evidence type="ECO:0000259" key="11">
    <source>
        <dbReference type="Pfam" id="PF17286"/>
    </source>
</evidence>
<feature type="binding site" evidence="6">
    <location>
        <begin position="485"/>
        <end position="486"/>
    </location>
    <ligand>
        <name>S-adenosyl-L-methionine</name>
        <dbReference type="ChEBI" id="CHEBI:59789"/>
    </ligand>
</feature>
<dbReference type="GeneID" id="63920779"/>
<evidence type="ECO:0000259" key="9">
    <source>
        <dbReference type="Pfam" id="PF05185"/>
    </source>
</evidence>
<dbReference type="GO" id="GO:1903360">
    <property type="term" value="P:protein localization to lateral cortical node"/>
    <property type="evidence" value="ECO:0007669"/>
    <property type="project" value="EnsemblFungi"/>
</dbReference>
<feature type="binding site" evidence="6">
    <location>
        <begin position="400"/>
        <end position="401"/>
    </location>
    <ligand>
        <name>S-adenosyl-L-methionine</name>
        <dbReference type="ChEBI" id="CHEBI:59789"/>
    </ligand>
</feature>
<dbReference type="GO" id="GO:0071470">
    <property type="term" value="P:cellular response to osmotic stress"/>
    <property type="evidence" value="ECO:0007669"/>
    <property type="project" value="EnsemblFungi"/>
</dbReference>
<dbReference type="Pfam" id="PF05185">
    <property type="entry name" value="PRMT5"/>
    <property type="match status" value="1"/>
</dbReference>
<dbReference type="GO" id="GO:0071521">
    <property type="term" value="C:Cdc42 GTPase complex"/>
    <property type="evidence" value="ECO:0007669"/>
    <property type="project" value="EnsemblFungi"/>
</dbReference>
<dbReference type="SUPFAM" id="SSF53335">
    <property type="entry name" value="S-adenosyl-L-methionine-dependent methyltransferases"/>
    <property type="match status" value="1"/>
</dbReference>
<protein>
    <recommendedName>
        <fullName evidence="4">Protein arginine N-methyltransferase</fullName>
    </recommendedName>
</protein>
<evidence type="ECO:0000313" key="12">
    <source>
        <dbReference type="EMBL" id="KEQ66224.1"/>
    </source>
</evidence>
<dbReference type="Pfam" id="PF17285">
    <property type="entry name" value="PRMT5_TIM"/>
    <property type="match status" value="1"/>
</dbReference>
<reference evidence="12 13" key="1">
    <citation type="journal article" date="2014" name="BMC Genomics">
        <title>Genome sequencing of four Aureobasidium pullulans varieties: biotechnological potential, stress tolerance, and description of new species.</title>
        <authorList>
            <person name="Gostin Ar C."/>
            <person name="Ohm R.A."/>
            <person name="Kogej T."/>
            <person name="Sonjak S."/>
            <person name="Turk M."/>
            <person name="Zajc J."/>
            <person name="Zalar P."/>
            <person name="Grube M."/>
            <person name="Sun H."/>
            <person name="Han J."/>
            <person name="Sharma A."/>
            <person name="Chiniquy J."/>
            <person name="Ngan C.Y."/>
            <person name="Lipzen A."/>
            <person name="Barry K."/>
            <person name="Grigoriev I.V."/>
            <person name="Gunde-Cimerman N."/>
        </authorList>
    </citation>
    <scope>NUCLEOTIDE SEQUENCE [LARGE SCALE GENOMIC DNA]</scope>
    <source>
        <strain evidence="12 13">CBS 110374</strain>
    </source>
</reference>
<sequence>METLPGVAPPEQQSTYFYIGQHETKRTVPVTTELGNQAQDAGYDMMTRPITSPGFQARVLELVDAYFEAVSASSNPNAVPYPLVAPLTPEDTNLVPDEYISTMICCTSTWIDLASPDPVIAHVSRQVFNHEVAYAAFCGVNNIMIQGPNLETSSVVSQYARAIWHSLEVGPYINLQILLPMQPTESKAAEDGLSLAGRARDSFKTLKSIATDALWSWDTWELIRSTCKYHPRLAVALEIPQKLPSSAIQSRWFSEPLRTLIIPESTFVQNAKGFPVLNKPIQALLTKYMRLKTVPWIILSDVGLIPGQDHPGMPVNLPDRSASPDLPTPAQSKRKQQTQKPKDLTPHLSYIRHLQRTQPPRPIIDRFAAGYQDYLQSPLQPLTDNLESITYEVFEKDPIKYEWYERAVAAALKDLHKKLQRSIVVAVVGAGRGPLVTRCLRASVSTGIPVKQWAVEKNPNAYVLLQRRNATDPLWNKRVTVVKTDMRAWKGPLIDSAPAKVDILVSELLGSFADNELSPECLDGVQHVLHPEHGVSVPTSYTAHFTPIAHPKIYADLLGRSGEDAQKWELPYVTMLHQYDDLCLDTTGTPDIQTAWEFTHPLPESIIAQSNLRRGGSVQAGGSGMVGGDGWNEHNARFCRLRFTASTRGTCHGLGGYFETVLYVPEDKTKKPIELSINPNTMDAKSKDMISWFPIFFPLKTPITIPTGAEIEVSMWRQTDDRKVWYEWQVEVFVSLNGTRQRIACSDLHSSIKNGCLM</sequence>
<comment type="similarity">
    <text evidence="4">Belongs to the class I-like SAM-binding methyltransferase superfamily.</text>
</comment>
<dbReference type="GO" id="GO:0005829">
    <property type="term" value="C:cytosol"/>
    <property type="evidence" value="ECO:0007669"/>
    <property type="project" value="TreeGrafter"/>
</dbReference>
<dbReference type="RefSeq" id="XP_040883247.1">
    <property type="nucleotide sequence ID" value="XM_041027406.1"/>
</dbReference>
<feature type="site" description="Critical for specifying symmetric addition of methyl groups" evidence="7">
    <location>
        <position position="394"/>
    </location>
</feature>
<dbReference type="GO" id="GO:0005634">
    <property type="term" value="C:nucleus"/>
    <property type="evidence" value="ECO:0007669"/>
    <property type="project" value="EnsemblFungi"/>
</dbReference>
<dbReference type="Pfam" id="PF17286">
    <property type="entry name" value="PRMT5_C"/>
    <property type="match status" value="1"/>
</dbReference>
<dbReference type="InterPro" id="IPR035248">
    <property type="entry name" value="PRMT5_C"/>
</dbReference>
<dbReference type="AlphaFoldDB" id="A0A074W3X4"/>
<dbReference type="HOGENOM" id="CLU_010247_2_1_1"/>
<feature type="binding site" evidence="6">
    <location>
        <position position="391"/>
    </location>
    <ligand>
        <name>S-adenosyl-L-methionine</name>
        <dbReference type="ChEBI" id="CHEBI:59789"/>
    </ligand>
</feature>
<dbReference type="GO" id="GO:2000100">
    <property type="term" value="P:regulation of establishment or maintenance of bipolar cell polarity regulating cell shape"/>
    <property type="evidence" value="ECO:0007669"/>
    <property type="project" value="EnsemblFungi"/>
</dbReference>
<evidence type="ECO:0000256" key="8">
    <source>
        <dbReference type="SAM" id="MobiDB-lite"/>
    </source>
</evidence>
<feature type="active site" description="Proton donor/acceptor" evidence="5">
    <location>
        <position position="516"/>
    </location>
</feature>
<dbReference type="STRING" id="1043003.A0A074W3X4"/>
<dbReference type="GO" id="GO:1903359">
    <property type="term" value="P:lateral cortical node assembly"/>
    <property type="evidence" value="ECO:0007669"/>
    <property type="project" value="EnsemblFungi"/>
</dbReference>
<evidence type="ECO:0000259" key="10">
    <source>
        <dbReference type="Pfam" id="PF17285"/>
    </source>
</evidence>
<dbReference type="GO" id="GO:1990463">
    <property type="term" value="C:lateral cortical node"/>
    <property type="evidence" value="ECO:0007669"/>
    <property type="project" value="EnsemblFungi"/>
</dbReference>
<name>A0A074W3X4_AURM1</name>
<evidence type="ECO:0000256" key="6">
    <source>
        <dbReference type="PIRSR" id="PIRSR015894-2"/>
    </source>
</evidence>
<dbReference type="FunFam" id="3.40.50.150:FF:000149">
    <property type="entry name" value="Protein arginine N-methyltransferase"/>
    <property type="match status" value="1"/>
</dbReference>
<accession>A0A074W3X4</accession>
<dbReference type="PIRSF" id="PIRSF015894">
    <property type="entry name" value="Skb1_MeTrfase"/>
    <property type="match status" value="1"/>
</dbReference>
<dbReference type="InterPro" id="IPR035075">
    <property type="entry name" value="PRMT5"/>
</dbReference>
<evidence type="ECO:0000256" key="1">
    <source>
        <dbReference type="ARBA" id="ARBA00022603"/>
    </source>
</evidence>
<dbReference type="InterPro" id="IPR025799">
    <property type="entry name" value="Arg_MeTrfase"/>
</dbReference>
<keyword evidence="2 4" id="KW-0808">Transferase</keyword>
<keyword evidence="13" id="KW-1185">Reference proteome</keyword>
<dbReference type="InterPro" id="IPR029063">
    <property type="entry name" value="SAM-dependent_MTases_sf"/>
</dbReference>
<evidence type="ECO:0000256" key="5">
    <source>
        <dbReference type="PIRSR" id="PIRSR015894-1"/>
    </source>
</evidence>
<dbReference type="InterPro" id="IPR035247">
    <property type="entry name" value="PRMT5_TIM"/>
</dbReference>
<feature type="domain" description="PRMT5 oligomerisation" evidence="11">
    <location>
        <begin position="540"/>
        <end position="756"/>
    </location>
</feature>
<dbReference type="EMBL" id="KL584825">
    <property type="protein sequence ID" value="KEQ66224.1"/>
    <property type="molecule type" value="Genomic_DNA"/>
</dbReference>
<dbReference type="GO" id="GO:0061246">
    <property type="term" value="P:establishment or maintenance of bipolar cell polarity regulating cell shape"/>
    <property type="evidence" value="ECO:0007669"/>
    <property type="project" value="EnsemblFungi"/>
</dbReference>
<dbReference type="PANTHER" id="PTHR10738">
    <property type="entry name" value="PROTEIN ARGININE N-METHYLTRANSFERASE 5"/>
    <property type="match status" value="1"/>
</dbReference>
<evidence type="ECO:0000256" key="7">
    <source>
        <dbReference type="PIRSR" id="PIRSR015894-3"/>
    </source>
</evidence>
<feature type="domain" description="PRMT5 TIM barrel" evidence="10">
    <location>
        <begin position="42"/>
        <end position="356"/>
    </location>
</feature>
<evidence type="ECO:0000256" key="4">
    <source>
        <dbReference type="PIRNR" id="PIRNR015894"/>
    </source>
</evidence>
<feature type="binding site" evidence="6">
    <location>
        <position position="456"/>
    </location>
    <ligand>
        <name>S-adenosyl-L-methionine</name>
        <dbReference type="ChEBI" id="CHEBI:59789"/>
    </ligand>
</feature>
<evidence type="ECO:0000256" key="2">
    <source>
        <dbReference type="ARBA" id="ARBA00022679"/>
    </source>
</evidence>
<dbReference type="GO" id="GO:0016274">
    <property type="term" value="F:protein-arginine N-methyltransferase activity"/>
    <property type="evidence" value="ECO:0007669"/>
    <property type="project" value="InterPro"/>
</dbReference>
<dbReference type="GO" id="GO:0006355">
    <property type="term" value="P:regulation of DNA-templated transcription"/>
    <property type="evidence" value="ECO:0007669"/>
    <property type="project" value="TreeGrafter"/>
</dbReference>
<feature type="domain" description="PRMT5 arginine-N-methyltransferase" evidence="9">
    <location>
        <begin position="366"/>
        <end position="537"/>
    </location>
</feature>
<dbReference type="PANTHER" id="PTHR10738:SF0">
    <property type="entry name" value="PROTEIN ARGININE N-METHYLTRANSFERASE 5"/>
    <property type="match status" value="1"/>
</dbReference>
<evidence type="ECO:0000256" key="3">
    <source>
        <dbReference type="ARBA" id="ARBA00022691"/>
    </source>
</evidence>
<dbReference type="GO" id="GO:0051286">
    <property type="term" value="C:cell tip"/>
    <property type="evidence" value="ECO:0007669"/>
    <property type="project" value="EnsemblFungi"/>
</dbReference>
<gene>
    <name evidence="12" type="ORF">M437DRAFT_80722</name>
</gene>
<dbReference type="Gene3D" id="2.70.160.11">
    <property type="entry name" value="Hnrnp arginine n-methyltransferase1"/>
    <property type="match status" value="1"/>
</dbReference>
<organism evidence="12 13">
    <name type="scientific">Aureobasidium melanogenum (strain CBS 110374)</name>
    <name type="common">Aureobasidium pullulans var. melanogenum</name>
    <dbReference type="NCBI Taxonomy" id="1043003"/>
    <lineage>
        <taxon>Eukaryota</taxon>
        <taxon>Fungi</taxon>
        <taxon>Dikarya</taxon>
        <taxon>Ascomycota</taxon>
        <taxon>Pezizomycotina</taxon>
        <taxon>Dothideomycetes</taxon>
        <taxon>Dothideomycetidae</taxon>
        <taxon>Dothideales</taxon>
        <taxon>Saccotheciaceae</taxon>
        <taxon>Aureobasidium</taxon>
    </lineage>
</organism>
<dbReference type="Gene3D" id="3.40.50.150">
    <property type="entry name" value="Vaccinia Virus protein VP39"/>
    <property type="match status" value="1"/>
</dbReference>
<dbReference type="GO" id="GO:0032259">
    <property type="term" value="P:methylation"/>
    <property type="evidence" value="ECO:0007669"/>
    <property type="project" value="UniProtKB-KW"/>
</dbReference>
<dbReference type="Proteomes" id="UP000030672">
    <property type="component" value="Unassembled WGS sequence"/>
</dbReference>
<feature type="active site" description="Proton donor/acceptor" evidence="5">
    <location>
        <position position="507"/>
    </location>
</feature>
<dbReference type="Gene3D" id="3.20.20.150">
    <property type="entry name" value="Divalent-metal-dependent TIM barrel enzymes"/>
    <property type="match status" value="1"/>
</dbReference>
<proteinExistence type="inferred from homology"/>
<dbReference type="PROSITE" id="PS51678">
    <property type="entry name" value="SAM_MT_PRMT"/>
    <property type="match status" value="1"/>
</dbReference>
<dbReference type="InterPro" id="IPR007857">
    <property type="entry name" value="Arg_MeTrfase_PRMT5"/>
</dbReference>
<keyword evidence="3 4" id="KW-0949">S-adenosyl-L-methionine</keyword>
<keyword evidence="1 4" id="KW-0489">Methyltransferase</keyword>
<feature type="region of interest" description="Disordered" evidence="8">
    <location>
        <begin position="310"/>
        <end position="346"/>
    </location>
</feature>
<evidence type="ECO:0000313" key="13">
    <source>
        <dbReference type="Proteomes" id="UP000030672"/>
    </source>
</evidence>